<comment type="function">
    <text evidence="2">Involved in the biogenesis of the 60S ribosomal subunit in the nucleus.</text>
</comment>
<dbReference type="InterPro" id="IPR038356">
    <property type="entry name" value="Tma16_sf"/>
</dbReference>
<reference evidence="6 7" key="1">
    <citation type="journal article" date="2010" name="PLoS Biol.">
        <title>Multi-platform next-generation sequencing of the domestic turkey (Meleagris gallopavo): genome assembly and analysis.</title>
        <authorList>
            <person name="Dalloul R.A."/>
            <person name="Long J.A."/>
            <person name="Zimin A.V."/>
            <person name="Aslam L."/>
            <person name="Beal K."/>
            <person name="Blomberg L.A."/>
            <person name="Bouffard P."/>
            <person name="Burt D.W."/>
            <person name="Crasta O."/>
            <person name="Crooijmans R.P."/>
            <person name="Cooper K."/>
            <person name="Coulombe R.A."/>
            <person name="De S."/>
            <person name="Delany M.E."/>
            <person name="Dodgson J.B."/>
            <person name="Dong J.J."/>
            <person name="Evans C."/>
            <person name="Frederickson K.M."/>
            <person name="Flicek P."/>
            <person name="Florea L."/>
            <person name="Folkerts O."/>
            <person name="Groenen M.A."/>
            <person name="Harkins T.T."/>
            <person name="Herrero J."/>
            <person name="Hoffmann S."/>
            <person name="Megens H.J."/>
            <person name="Jiang A."/>
            <person name="de Jong P."/>
            <person name="Kaiser P."/>
            <person name="Kim H."/>
            <person name="Kim K.W."/>
            <person name="Kim S."/>
            <person name="Langenberger D."/>
            <person name="Lee M.K."/>
            <person name="Lee T."/>
            <person name="Mane S."/>
            <person name="Marcais G."/>
            <person name="Marz M."/>
            <person name="McElroy A.P."/>
            <person name="Modise T."/>
            <person name="Nefedov M."/>
            <person name="Notredame C."/>
            <person name="Paton I.R."/>
            <person name="Payne W.S."/>
            <person name="Pertea G."/>
            <person name="Prickett D."/>
            <person name="Puiu D."/>
            <person name="Qioa D."/>
            <person name="Raineri E."/>
            <person name="Ruffier M."/>
            <person name="Salzberg S.L."/>
            <person name="Schatz M.C."/>
            <person name="Scheuring C."/>
            <person name="Schmidt C.J."/>
            <person name="Schroeder S."/>
            <person name="Searle S.M."/>
            <person name="Smith E.J."/>
            <person name="Smith J."/>
            <person name="Sonstegard T.S."/>
            <person name="Stadler P.F."/>
            <person name="Tafer H."/>
            <person name="Tu Z.J."/>
            <person name="Van Tassell C.P."/>
            <person name="Vilella A.J."/>
            <person name="Williams K.P."/>
            <person name="Yorke J.A."/>
            <person name="Zhang L."/>
            <person name="Zhang H.B."/>
            <person name="Zhang X."/>
            <person name="Zhang Y."/>
            <person name="Reed K.M."/>
        </authorList>
    </citation>
    <scope>NUCLEOTIDE SEQUENCE [LARGE SCALE GENOMIC DNA]</scope>
</reference>
<feature type="region of interest" description="Disordered" evidence="5">
    <location>
        <begin position="1"/>
        <end position="27"/>
    </location>
</feature>
<feature type="compositionally biased region" description="Low complexity" evidence="5">
    <location>
        <begin position="94"/>
        <end position="108"/>
    </location>
</feature>
<keyword evidence="7" id="KW-1185">Reference proteome</keyword>
<reference evidence="6" key="3">
    <citation type="submission" date="2025-09" db="UniProtKB">
        <authorList>
            <consortium name="Ensembl"/>
        </authorList>
    </citation>
    <scope>IDENTIFICATION</scope>
</reference>
<proteinExistence type="inferred from homology"/>
<sequence length="286" mass="32588">MPNLNSSVPCKSGTRSSNQKHPHPRVISAQSVAKDQLVKYNLHIACTFLNSPPKSLRLGRMNPSTRKLVSAPSCTLQAPEPRVRCSAARPDPFGRSTGRTAAAAGRRSPCPNCQKPKEGSKRRKLSILTAGKLPSSRGKRAKRTRKKREKLQWFQSHLDPNKTEYTKKEACELIEEYMERFTAELEQIELRNSIKGRQGRQHESREAVIKQTMERERLLYEGYGIEIPDIVNSKHLKFFREWDGDLKKLPNIKMRKLSFRDAVCIHTEVSDVEAEEQPNKTEDVAS</sequence>
<dbReference type="PANTHER" id="PTHR13349">
    <property type="entry name" value="TRANSLATION MACHINERY-ASSOCIATED PROTEIN 16"/>
    <property type="match status" value="1"/>
</dbReference>
<dbReference type="Proteomes" id="UP000001645">
    <property type="component" value="Chromosome 4"/>
</dbReference>
<name>A0A803XXP0_MELGA</name>
<dbReference type="GO" id="GO:0005634">
    <property type="term" value="C:nucleus"/>
    <property type="evidence" value="ECO:0007669"/>
    <property type="project" value="TreeGrafter"/>
</dbReference>
<dbReference type="PANTHER" id="PTHR13349:SF2">
    <property type="entry name" value="TRANSLATION MACHINERY-ASSOCIATED PROTEIN 16"/>
    <property type="match status" value="1"/>
</dbReference>
<feature type="compositionally biased region" description="Polar residues" evidence="5">
    <location>
        <begin position="1"/>
        <end position="17"/>
    </location>
</feature>
<feature type="region of interest" description="Disordered" evidence="5">
    <location>
        <begin position="85"/>
        <end position="150"/>
    </location>
</feature>
<accession>A0A803XXP0</accession>
<evidence type="ECO:0000256" key="3">
    <source>
        <dbReference type="ARBA" id="ARBA00034127"/>
    </source>
</evidence>
<dbReference type="InParanoid" id="A0A803XXP0"/>
<dbReference type="Bgee" id="ENSMGAG00000002147">
    <property type="expression patterns" value="Expressed in bursa of Fabricius and 17 other cell types or tissues"/>
</dbReference>
<dbReference type="FunCoup" id="A0A803XXP0">
    <property type="interactions" value="396"/>
</dbReference>
<organism evidence="6 7">
    <name type="scientific">Meleagris gallopavo</name>
    <name type="common">Wild turkey</name>
    <dbReference type="NCBI Taxonomy" id="9103"/>
    <lineage>
        <taxon>Eukaryota</taxon>
        <taxon>Metazoa</taxon>
        <taxon>Chordata</taxon>
        <taxon>Craniata</taxon>
        <taxon>Vertebrata</taxon>
        <taxon>Euteleostomi</taxon>
        <taxon>Archelosauria</taxon>
        <taxon>Archosauria</taxon>
        <taxon>Dinosauria</taxon>
        <taxon>Saurischia</taxon>
        <taxon>Theropoda</taxon>
        <taxon>Coelurosauria</taxon>
        <taxon>Aves</taxon>
        <taxon>Neognathae</taxon>
        <taxon>Galloanserae</taxon>
        <taxon>Galliformes</taxon>
        <taxon>Phasianidae</taxon>
        <taxon>Meleagridinae</taxon>
        <taxon>Meleagris</taxon>
    </lineage>
</organism>
<dbReference type="InterPro" id="IPR021346">
    <property type="entry name" value="Tma16"/>
</dbReference>
<gene>
    <name evidence="6" type="primary">TMA16</name>
</gene>
<evidence type="ECO:0000256" key="5">
    <source>
        <dbReference type="SAM" id="MobiDB-lite"/>
    </source>
</evidence>
<dbReference type="FunFam" id="1.20.1440.170:FF:000001">
    <property type="entry name" value="Translation machinery-associated 16 homolog"/>
    <property type="match status" value="1"/>
</dbReference>
<evidence type="ECO:0000313" key="6">
    <source>
        <dbReference type="Ensembl" id="ENSMGAP00000024286.1"/>
    </source>
</evidence>
<evidence type="ECO:0000256" key="2">
    <source>
        <dbReference type="ARBA" id="ARBA00034079"/>
    </source>
</evidence>
<dbReference type="Gene3D" id="1.20.1440.170">
    <property type="entry name" value="Translation machinery-associated protein 16-like"/>
    <property type="match status" value="1"/>
</dbReference>
<dbReference type="Ensembl" id="ENSMGAT00000032411.1">
    <property type="protein sequence ID" value="ENSMGAP00000024286.1"/>
    <property type="gene ID" value="ENSMGAG00000002147.2"/>
</dbReference>
<dbReference type="Pfam" id="PF11176">
    <property type="entry name" value="Tma16"/>
    <property type="match status" value="1"/>
</dbReference>
<feature type="compositionally biased region" description="Basic residues" evidence="5">
    <location>
        <begin position="137"/>
        <end position="149"/>
    </location>
</feature>
<comment type="similarity">
    <text evidence="3">Belongs to the TMA16 family.</text>
</comment>
<evidence type="ECO:0000313" key="7">
    <source>
        <dbReference type="Proteomes" id="UP000001645"/>
    </source>
</evidence>
<evidence type="ECO:0000256" key="1">
    <source>
        <dbReference type="ARBA" id="ARBA00020047"/>
    </source>
</evidence>
<comment type="subunit">
    <text evidence="4">Associates with pre-60S ribosomal particles.</text>
</comment>
<evidence type="ECO:0000256" key="4">
    <source>
        <dbReference type="ARBA" id="ARBA00034132"/>
    </source>
</evidence>
<dbReference type="AlphaFoldDB" id="A0A803XXP0"/>
<protein>
    <recommendedName>
        <fullName evidence="1">Translation machinery-associated protein 16</fullName>
    </recommendedName>
</protein>
<dbReference type="GeneTree" id="ENSGT00390000004179"/>
<reference evidence="6" key="2">
    <citation type="submission" date="2025-08" db="UniProtKB">
        <authorList>
            <consortium name="Ensembl"/>
        </authorList>
    </citation>
    <scope>IDENTIFICATION</scope>
</reference>